<gene>
    <name evidence="2" type="ORF">M406DRAFT_321479</name>
</gene>
<evidence type="ECO:0000313" key="3">
    <source>
        <dbReference type="Proteomes" id="UP000803844"/>
    </source>
</evidence>
<protein>
    <recommendedName>
        <fullName evidence="4">Blue (type 1) copper domain-containing protein</fullName>
    </recommendedName>
</protein>
<evidence type="ECO:0000256" key="1">
    <source>
        <dbReference type="SAM" id="SignalP"/>
    </source>
</evidence>
<dbReference type="GeneID" id="63836638"/>
<reference evidence="2" key="1">
    <citation type="journal article" date="2020" name="Phytopathology">
        <title>Genome sequence of the chestnut blight fungus Cryphonectria parasitica EP155: A fundamental resource for an archetypical invasive plant pathogen.</title>
        <authorList>
            <person name="Crouch J.A."/>
            <person name="Dawe A."/>
            <person name="Aerts A."/>
            <person name="Barry K."/>
            <person name="Churchill A.C.L."/>
            <person name="Grimwood J."/>
            <person name="Hillman B."/>
            <person name="Milgroom M.G."/>
            <person name="Pangilinan J."/>
            <person name="Smith M."/>
            <person name="Salamov A."/>
            <person name="Schmutz J."/>
            <person name="Yadav J."/>
            <person name="Grigoriev I.V."/>
            <person name="Nuss D."/>
        </authorList>
    </citation>
    <scope>NUCLEOTIDE SEQUENCE</scope>
    <source>
        <strain evidence="2">EP155</strain>
    </source>
</reference>
<dbReference type="SUPFAM" id="SSF49503">
    <property type="entry name" value="Cupredoxins"/>
    <property type="match status" value="1"/>
</dbReference>
<keyword evidence="1" id="KW-0732">Signal</keyword>
<dbReference type="PANTHER" id="PTHR34883">
    <property type="entry name" value="SERINE-RICH PROTEIN, PUTATIVE-RELATED-RELATED"/>
    <property type="match status" value="1"/>
</dbReference>
<dbReference type="InterPro" id="IPR052953">
    <property type="entry name" value="Ser-rich/MCO-related"/>
</dbReference>
<sequence>MQPSLIRGLLLAAWSADLVAAKTIKIEAGDVYFDPVNVNASVGDVLEFHFLPHNHSVVMGDLSSACQPAATGGFYSGFLPASSGENVSKPAQWQRGSIAMAARHEHETDT</sequence>
<proteinExistence type="predicted"/>
<dbReference type="Proteomes" id="UP000803844">
    <property type="component" value="Unassembled WGS sequence"/>
</dbReference>
<dbReference type="OrthoDB" id="5415867at2759"/>
<dbReference type="Gene3D" id="2.60.40.420">
    <property type="entry name" value="Cupredoxins - blue copper proteins"/>
    <property type="match status" value="1"/>
</dbReference>
<feature type="chain" id="PRO_5040485119" description="Blue (type 1) copper domain-containing protein" evidence="1">
    <location>
        <begin position="22"/>
        <end position="110"/>
    </location>
</feature>
<evidence type="ECO:0008006" key="4">
    <source>
        <dbReference type="Google" id="ProtNLM"/>
    </source>
</evidence>
<feature type="signal peptide" evidence="1">
    <location>
        <begin position="1"/>
        <end position="21"/>
    </location>
</feature>
<keyword evidence="3" id="KW-1185">Reference proteome</keyword>
<comment type="caution">
    <text evidence="2">The sequence shown here is derived from an EMBL/GenBank/DDBJ whole genome shotgun (WGS) entry which is preliminary data.</text>
</comment>
<name>A0A9P5CQD6_CRYP1</name>
<dbReference type="AlphaFoldDB" id="A0A9P5CQD6"/>
<accession>A0A9P5CQD6</accession>
<dbReference type="PANTHER" id="PTHR34883:SF15">
    <property type="entry name" value="EXTRACELLULAR SERINE-RICH PROTEIN"/>
    <property type="match status" value="1"/>
</dbReference>
<dbReference type="EMBL" id="MU032346">
    <property type="protein sequence ID" value="KAF3767118.1"/>
    <property type="molecule type" value="Genomic_DNA"/>
</dbReference>
<dbReference type="RefSeq" id="XP_040778079.1">
    <property type="nucleotide sequence ID" value="XM_040919509.1"/>
</dbReference>
<organism evidence="2 3">
    <name type="scientific">Cryphonectria parasitica (strain ATCC 38755 / EP155)</name>
    <dbReference type="NCBI Taxonomy" id="660469"/>
    <lineage>
        <taxon>Eukaryota</taxon>
        <taxon>Fungi</taxon>
        <taxon>Dikarya</taxon>
        <taxon>Ascomycota</taxon>
        <taxon>Pezizomycotina</taxon>
        <taxon>Sordariomycetes</taxon>
        <taxon>Sordariomycetidae</taxon>
        <taxon>Diaporthales</taxon>
        <taxon>Cryphonectriaceae</taxon>
        <taxon>Cryphonectria-Endothia species complex</taxon>
        <taxon>Cryphonectria</taxon>
    </lineage>
</organism>
<dbReference type="InterPro" id="IPR008972">
    <property type="entry name" value="Cupredoxin"/>
</dbReference>
<evidence type="ECO:0000313" key="2">
    <source>
        <dbReference type="EMBL" id="KAF3767118.1"/>
    </source>
</evidence>